<evidence type="ECO:0008006" key="13">
    <source>
        <dbReference type="Google" id="ProtNLM"/>
    </source>
</evidence>
<protein>
    <recommendedName>
        <fullName evidence="13">Ferric uptake regulation protein</fullName>
    </recommendedName>
</protein>
<keyword evidence="6" id="KW-0479">Metal-binding</keyword>
<evidence type="ECO:0000256" key="7">
    <source>
        <dbReference type="ARBA" id="ARBA00022833"/>
    </source>
</evidence>
<evidence type="ECO:0000256" key="2">
    <source>
        <dbReference type="ARBA" id="ARBA00007957"/>
    </source>
</evidence>
<keyword evidence="7" id="KW-0862">Zinc</keyword>
<evidence type="ECO:0000256" key="1">
    <source>
        <dbReference type="ARBA" id="ARBA00004496"/>
    </source>
</evidence>
<evidence type="ECO:0000256" key="6">
    <source>
        <dbReference type="ARBA" id="ARBA00022723"/>
    </source>
</evidence>
<dbReference type="GO" id="GO:0003700">
    <property type="term" value="F:DNA-binding transcription factor activity"/>
    <property type="evidence" value="ECO:0007669"/>
    <property type="project" value="InterPro"/>
</dbReference>
<dbReference type="GO" id="GO:0000976">
    <property type="term" value="F:transcription cis-regulatory region binding"/>
    <property type="evidence" value="ECO:0007669"/>
    <property type="project" value="TreeGrafter"/>
</dbReference>
<dbReference type="EMBL" id="UINC01022441">
    <property type="protein sequence ID" value="SVA92047.1"/>
    <property type="molecule type" value="Genomic_DNA"/>
</dbReference>
<dbReference type="InterPro" id="IPR036390">
    <property type="entry name" value="WH_DNA-bd_sf"/>
</dbReference>
<dbReference type="PANTHER" id="PTHR33202">
    <property type="entry name" value="ZINC UPTAKE REGULATION PROTEIN"/>
    <property type="match status" value="1"/>
</dbReference>
<dbReference type="SUPFAM" id="SSF46785">
    <property type="entry name" value="Winged helix' DNA-binding domain"/>
    <property type="match status" value="1"/>
</dbReference>
<evidence type="ECO:0000256" key="9">
    <source>
        <dbReference type="ARBA" id="ARBA00023015"/>
    </source>
</evidence>
<dbReference type="AlphaFoldDB" id="A0A381ZTB3"/>
<dbReference type="Gene3D" id="3.30.1490.190">
    <property type="match status" value="1"/>
</dbReference>
<keyword evidence="9" id="KW-0805">Transcription regulation</keyword>
<comment type="subunit">
    <text evidence="3">Homodimer.</text>
</comment>
<dbReference type="FunFam" id="3.30.1490.190:FF:000001">
    <property type="entry name" value="Ferric uptake regulation protein"/>
    <property type="match status" value="1"/>
</dbReference>
<evidence type="ECO:0000256" key="3">
    <source>
        <dbReference type="ARBA" id="ARBA00011738"/>
    </source>
</evidence>
<dbReference type="GO" id="GO:0005829">
    <property type="term" value="C:cytosol"/>
    <property type="evidence" value="ECO:0007669"/>
    <property type="project" value="TreeGrafter"/>
</dbReference>
<accession>A0A381ZTB3</accession>
<dbReference type="GO" id="GO:0008270">
    <property type="term" value="F:zinc ion binding"/>
    <property type="evidence" value="ECO:0007669"/>
    <property type="project" value="TreeGrafter"/>
</dbReference>
<reference evidence="12" key="1">
    <citation type="submission" date="2018-05" db="EMBL/GenBank/DDBJ databases">
        <authorList>
            <person name="Lanie J.A."/>
            <person name="Ng W.-L."/>
            <person name="Kazmierczak K.M."/>
            <person name="Andrzejewski T.M."/>
            <person name="Davidsen T.M."/>
            <person name="Wayne K.J."/>
            <person name="Tettelin H."/>
            <person name="Glass J.I."/>
            <person name="Rusch D."/>
            <person name="Podicherti R."/>
            <person name="Tsui H.-C.T."/>
            <person name="Winkler M.E."/>
        </authorList>
    </citation>
    <scope>NUCLEOTIDE SEQUENCE</scope>
</reference>
<evidence type="ECO:0000256" key="8">
    <source>
        <dbReference type="ARBA" id="ARBA00023004"/>
    </source>
</evidence>
<evidence type="ECO:0000256" key="4">
    <source>
        <dbReference type="ARBA" id="ARBA00022490"/>
    </source>
</evidence>
<comment type="subcellular location">
    <subcellularLocation>
        <location evidence="1">Cytoplasm</location>
    </subcellularLocation>
</comment>
<dbReference type="InterPro" id="IPR043135">
    <property type="entry name" value="Fur_C"/>
</dbReference>
<keyword evidence="5" id="KW-0678">Repressor</keyword>
<dbReference type="GO" id="GO:0045892">
    <property type="term" value="P:negative regulation of DNA-templated transcription"/>
    <property type="evidence" value="ECO:0007669"/>
    <property type="project" value="TreeGrafter"/>
</dbReference>
<gene>
    <name evidence="12" type="ORF">METZ01_LOCUS144901</name>
</gene>
<evidence type="ECO:0000313" key="12">
    <source>
        <dbReference type="EMBL" id="SVA92047.1"/>
    </source>
</evidence>
<dbReference type="GO" id="GO:1900705">
    <property type="term" value="P:negative regulation of siderophore biosynthetic process"/>
    <property type="evidence" value="ECO:0007669"/>
    <property type="project" value="TreeGrafter"/>
</dbReference>
<dbReference type="CDD" id="cd07153">
    <property type="entry name" value="Fur_like"/>
    <property type="match status" value="1"/>
</dbReference>
<proteinExistence type="inferred from homology"/>
<keyword evidence="8" id="KW-0408">Iron</keyword>
<dbReference type="PANTHER" id="PTHR33202:SF2">
    <property type="entry name" value="FERRIC UPTAKE REGULATION PROTEIN"/>
    <property type="match status" value="1"/>
</dbReference>
<evidence type="ECO:0000256" key="10">
    <source>
        <dbReference type="ARBA" id="ARBA00023125"/>
    </source>
</evidence>
<name>A0A381ZTB3_9ZZZZ</name>
<dbReference type="Gene3D" id="1.10.10.10">
    <property type="entry name" value="Winged helix-like DNA-binding domain superfamily/Winged helix DNA-binding domain"/>
    <property type="match status" value="1"/>
</dbReference>
<evidence type="ECO:0000256" key="11">
    <source>
        <dbReference type="ARBA" id="ARBA00023163"/>
    </source>
</evidence>
<keyword evidence="10" id="KW-0238">DNA-binding</keyword>
<keyword evidence="11" id="KW-0804">Transcription</keyword>
<sequence length="146" mass="16970">MNDSLDNEEIDVLEEYISENNLKITKQRRTVLKIFLECKNHVSVEELYNTVLKTEPKIGLATVYRTLALLTKSGLALEMDFGDGQKRYESSYRSVHHDHMVCTECGKILEFNHPLIEKYQEEVAKQKNFKITSHKLDLFGLCQDCK</sequence>
<dbReference type="InterPro" id="IPR036388">
    <property type="entry name" value="WH-like_DNA-bd_sf"/>
</dbReference>
<keyword evidence="4" id="KW-0963">Cytoplasm</keyword>
<dbReference type="Pfam" id="PF01475">
    <property type="entry name" value="FUR"/>
    <property type="match status" value="1"/>
</dbReference>
<comment type="similarity">
    <text evidence="2">Belongs to the Fur family.</text>
</comment>
<organism evidence="12">
    <name type="scientific">marine metagenome</name>
    <dbReference type="NCBI Taxonomy" id="408172"/>
    <lineage>
        <taxon>unclassified sequences</taxon>
        <taxon>metagenomes</taxon>
        <taxon>ecological metagenomes</taxon>
    </lineage>
</organism>
<dbReference type="InterPro" id="IPR002481">
    <property type="entry name" value="FUR"/>
</dbReference>
<evidence type="ECO:0000256" key="5">
    <source>
        <dbReference type="ARBA" id="ARBA00022491"/>
    </source>
</evidence>